<keyword evidence="1" id="KW-0677">Repeat</keyword>
<dbReference type="Pfam" id="PF13041">
    <property type="entry name" value="PPR_2"/>
    <property type="match status" value="2"/>
</dbReference>
<keyword evidence="5" id="KW-1185">Reference proteome</keyword>
<dbReference type="Pfam" id="PF01535">
    <property type="entry name" value="PPR"/>
    <property type="match status" value="5"/>
</dbReference>
<dbReference type="FunFam" id="1.25.40.10:FF:000196">
    <property type="entry name" value="Pentatricopeptide repeat-containing protein At4g14850"/>
    <property type="match status" value="1"/>
</dbReference>
<dbReference type="FunFam" id="1.25.40.10:FF:000212">
    <property type="entry name" value="Pentatricopeptide repeat-containing protein At2g03380, mitochondrial"/>
    <property type="match status" value="1"/>
</dbReference>
<dbReference type="FunFam" id="1.25.40.10:FF:000309">
    <property type="entry name" value="Pentatricopeptide repeat-containing protein, chloroplastic"/>
    <property type="match status" value="1"/>
</dbReference>
<dbReference type="InterPro" id="IPR011990">
    <property type="entry name" value="TPR-like_helical_dom_sf"/>
</dbReference>
<dbReference type="NCBIfam" id="TIGR00756">
    <property type="entry name" value="PPR"/>
    <property type="match status" value="3"/>
</dbReference>
<gene>
    <name evidence="4" type="ORF">ILEXP_LOCUS10073</name>
</gene>
<evidence type="ECO:0000313" key="4">
    <source>
        <dbReference type="EMBL" id="CAK9142386.1"/>
    </source>
</evidence>
<dbReference type="AlphaFoldDB" id="A0ABC8RBN7"/>
<dbReference type="EMBL" id="CAUOFW020001225">
    <property type="protein sequence ID" value="CAK9142386.1"/>
    <property type="molecule type" value="Genomic_DNA"/>
</dbReference>
<protein>
    <recommendedName>
        <fullName evidence="6">Pentatricopeptide repeat-containing protein</fullName>
    </recommendedName>
</protein>
<proteinExistence type="inferred from homology"/>
<comment type="similarity">
    <text evidence="2">Belongs to the PPR family. PCMP-E subfamily.</text>
</comment>
<evidence type="ECO:0000256" key="2">
    <source>
        <dbReference type="ARBA" id="ARBA00061659"/>
    </source>
</evidence>
<sequence>MTKLIFSFHTHFRLFVIPKTHLRFRTITSKPTHQHDLQLPEIDRTIDSIRSISSNPYFSLLVLCKNIYSLKKIHALFIVHGLTNDLLCQTKLVGLYGLYGHIGNARLVFDQIQNPDFFTCKVMIRWYFMNDLYSEVVEFCNRMKKCLREYDNVVSSIVLKACSELRDIDEGKSVHCQIIKVGSPDSIVLTGLMDMYAKCGDVESSRQVFDGIRDRNVICWTSMIVGFVQNDCAEEGLVLFNRMRDGLVQGNEYTFGSVVTACTKLGALHQGKWVHGYVIKNGIDVNSHLVTALLDMYVKCGAIRDARSIFDELCSIDLVSWTAMIVGYTQNGHPDEALKLFTDQEWAGFFPNSITITSVLSACAQLGNLKFGKSVQCLGIKLGLEDASITNALIDIYSKCHMIGDARYLFDTVSEMDVIAWNSIISGYSLNGSAYEALTLFHRMTEYLWPDSTTLVNVLSACTSLDALQFGSSLHAYAIKGGLSSCNVYVGTSLLNFYAKCGDVQSARKVFDGMGEKNTITWNAMIGGYGMQGDCSGSLELFNEMMKEELEPNDATFIAILSACSHTGMVSEGWKNFDSMCREYNFIPSVKHYVCIVDLLARASRLEEALDFMEAMPIQADVSVYGAFLHGCSLHSRFDLGEVAIRRMIGLHPDDASYYVRIAQLYASDGRWNQVYQVRELMKRSGLRKLAAYSQVEMDIEGFHPTYRVSSGGNLHQTDAGKLPFDMSWITLAKVGLGCFEMSWQT</sequence>
<dbReference type="InterPro" id="IPR050421">
    <property type="entry name" value="PPR"/>
</dbReference>
<feature type="repeat" description="PPR" evidence="3">
    <location>
        <begin position="317"/>
        <end position="351"/>
    </location>
</feature>
<evidence type="ECO:0000256" key="3">
    <source>
        <dbReference type="PROSITE-ProRule" id="PRU00708"/>
    </source>
</evidence>
<evidence type="ECO:0008006" key="6">
    <source>
        <dbReference type="Google" id="ProtNLM"/>
    </source>
</evidence>
<dbReference type="PANTHER" id="PTHR47928:SF207">
    <property type="entry name" value="PENTATRICOPEPTIDE REPEAT-CONTAINING PROTEIN"/>
    <property type="match status" value="1"/>
</dbReference>
<dbReference type="Pfam" id="PF20431">
    <property type="entry name" value="E_motif"/>
    <property type="match status" value="1"/>
</dbReference>
<organism evidence="4 5">
    <name type="scientific">Ilex paraguariensis</name>
    <name type="common">yerba mate</name>
    <dbReference type="NCBI Taxonomy" id="185542"/>
    <lineage>
        <taxon>Eukaryota</taxon>
        <taxon>Viridiplantae</taxon>
        <taxon>Streptophyta</taxon>
        <taxon>Embryophyta</taxon>
        <taxon>Tracheophyta</taxon>
        <taxon>Spermatophyta</taxon>
        <taxon>Magnoliopsida</taxon>
        <taxon>eudicotyledons</taxon>
        <taxon>Gunneridae</taxon>
        <taxon>Pentapetalae</taxon>
        <taxon>asterids</taxon>
        <taxon>campanulids</taxon>
        <taxon>Aquifoliales</taxon>
        <taxon>Aquifoliaceae</taxon>
        <taxon>Ilex</taxon>
    </lineage>
</organism>
<feature type="repeat" description="PPR" evidence="3">
    <location>
        <begin position="417"/>
        <end position="447"/>
    </location>
</feature>
<dbReference type="Proteomes" id="UP001642360">
    <property type="component" value="Unassembled WGS sequence"/>
</dbReference>
<evidence type="ECO:0000256" key="1">
    <source>
        <dbReference type="ARBA" id="ARBA00022737"/>
    </source>
</evidence>
<dbReference type="InterPro" id="IPR046848">
    <property type="entry name" value="E_motif"/>
</dbReference>
<evidence type="ECO:0000313" key="5">
    <source>
        <dbReference type="Proteomes" id="UP001642360"/>
    </source>
</evidence>
<name>A0ABC8RBN7_9AQUA</name>
<feature type="repeat" description="PPR" evidence="3">
    <location>
        <begin position="185"/>
        <end position="219"/>
    </location>
</feature>
<reference evidence="4 5" key="1">
    <citation type="submission" date="2024-02" db="EMBL/GenBank/DDBJ databases">
        <authorList>
            <person name="Vignale AGUSTIN F."/>
            <person name="Sosa J E."/>
            <person name="Modenutti C."/>
        </authorList>
    </citation>
    <scope>NUCLEOTIDE SEQUENCE [LARGE SCALE GENOMIC DNA]</scope>
</reference>
<comment type="caution">
    <text evidence="4">The sequence shown here is derived from an EMBL/GenBank/DDBJ whole genome shotgun (WGS) entry which is preliminary data.</text>
</comment>
<feature type="repeat" description="PPR" evidence="3">
    <location>
        <begin position="518"/>
        <end position="552"/>
    </location>
</feature>
<dbReference type="PANTHER" id="PTHR47928">
    <property type="entry name" value="REPEAT-CONTAINING PROTEIN, PUTATIVE-RELATED"/>
    <property type="match status" value="1"/>
</dbReference>
<dbReference type="Gene3D" id="1.25.40.10">
    <property type="entry name" value="Tetratricopeptide repeat domain"/>
    <property type="match status" value="6"/>
</dbReference>
<dbReference type="PROSITE" id="PS51375">
    <property type="entry name" value="PPR"/>
    <property type="match status" value="4"/>
</dbReference>
<dbReference type="InterPro" id="IPR002885">
    <property type="entry name" value="PPR_rpt"/>
</dbReference>
<accession>A0ABC8RBN7</accession>